<dbReference type="Proteomes" id="UP001206126">
    <property type="component" value="Unassembled WGS sequence"/>
</dbReference>
<evidence type="ECO:0000313" key="1">
    <source>
        <dbReference type="EMBL" id="MCS0808420.1"/>
    </source>
</evidence>
<protein>
    <submittedName>
        <fullName evidence="1">Uncharacterized protein</fullName>
    </submittedName>
</protein>
<accession>A0ABT2DAU8</accession>
<comment type="caution">
    <text evidence="1">The sequence shown here is derived from an EMBL/GenBank/DDBJ whole genome shotgun (WGS) entry which is preliminary data.</text>
</comment>
<evidence type="ECO:0000313" key="2">
    <source>
        <dbReference type="Proteomes" id="UP001206126"/>
    </source>
</evidence>
<sequence>MSTFLYENFLEDKQEYVALRSFWIRQLAAALPPGEVCQPYANDKYADGELFFDGNPIASVICWRALRAVRIVQESPAGLGEIYTSWASAITLQRPDQPVPIAVDEKVIALTLTERTLERALKEIRGWLLKDETAH</sequence>
<proteinExistence type="predicted"/>
<keyword evidence="2" id="KW-1185">Reference proteome</keyword>
<organism evidence="1 2">
    <name type="scientific">Massilia agilis</name>
    <dbReference type="NCBI Taxonomy" id="1811226"/>
    <lineage>
        <taxon>Bacteria</taxon>
        <taxon>Pseudomonadati</taxon>
        <taxon>Pseudomonadota</taxon>
        <taxon>Betaproteobacteria</taxon>
        <taxon>Burkholderiales</taxon>
        <taxon>Oxalobacteraceae</taxon>
        <taxon>Telluria group</taxon>
        <taxon>Massilia</taxon>
    </lineage>
</organism>
<dbReference type="EMBL" id="JANUHB010000002">
    <property type="protein sequence ID" value="MCS0808420.1"/>
    <property type="molecule type" value="Genomic_DNA"/>
</dbReference>
<name>A0ABT2DAU8_9BURK</name>
<reference evidence="1 2" key="1">
    <citation type="submission" date="2022-08" db="EMBL/GenBank/DDBJ databases">
        <title>Reclassification of Massilia species as members of the genera Telluria, Duganella, Pseudoduganella, Mokoshia gen. nov. and Zemynaea gen. nov. using orthogonal and non-orthogonal genome-based approaches.</title>
        <authorList>
            <person name="Bowman J.P."/>
        </authorList>
    </citation>
    <scope>NUCLEOTIDE SEQUENCE [LARGE SCALE GENOMIC DNA]</scope>
    <source>
        <strain evidence="1 2">JCM 31605</strain>
    </source>
</reference>
<gene>
    <name evidence="1" type="ORF">NX774_10870</name>
</gene>
<dbReference type="RefSeq" id="WP_258822189.1">
    <property type="nucleotide sequence ID" value="NZ_JANUHB010000002.1"/>
</dbReference>